<dbReference type="PANTHER" id="PTHR24348">
    <property type="entry name" value="SERINE/THREONINE-PROTEIN KINASE UNC-51-RELATED"/>
    <property type="match status" value="1"/>
</dbReference>
<dbReference type="GO" id="GO:0005776">
    <property type="term" value="C:autophagosome"/>
    <property type="evidence" value="ECO:0007669"/>
    <property type="project" value="TreeGrafter"/>
</dbReference>
<accession>A0A8S1URH5</accession>
<dbReference type="GO" id="GO:0000045">
    <property type="term" value="P:autophagosome assembly"/>
    <property type="evidence" value="ECO:0007669"/>
    <property type="project" value="TreeGrafter"/>
</dbReference>
<dbReference type="GO" id="GO:0004674">
    <property type="term" value="F:protein serine/threonine kinase activity"/>
    <property type="evidence" value="ECO:0007669"/>
    <property type="project" value="InterPro"/>
</dbReference>
<dbReference type="OMA" id="SEYCEGA"/>
<keyword evidence="4 5" id="KW-0067">ATP-binding</keyword>
<dbReference type="AlphaFoldDB" id="A0A8S1URH5"/>
<dbReference type="FunFam" id="1.10.510.10:FF:000771">
    <property type="entry name" value="Uncharacterized protein"/>
    <property type="match status" value="1"/>
</dbReference>
<dbReference type="InterPro" id="IPR008271">
    <property type="entry name" value="Ser/Thr_kinase_AS"/>
</dbReference>
<dbReference type="SMART" id="SM00220">
    <property type="entry name" value="S_TKc"/>
    <property type="match status" value="1"/>
</dbReference>
<dbReference type="CDD" id="cd14014">
    <property type="entry name" value="STKc_PknB_like"/>
    <property type="match status" value="1"/>
</dbReference>
<dbReference type="Pfam" id="PF00069">
    <property type="entry name" value="Pkinase"/>
    <property type="match status" value="1"/>
</dbReference>
<evidence type="ECO:0000256" key="5">
    <source>
        <dbReference type="PROSITE-ProRule" id="PRU10141"/>
    </source>
</evidence>
<gene>
    <name evidence="7" type="ORF">POCTA_138.1.T0480036</name>
</gene>
<name>A0A8S1URH5_PAROT</name>
<dbReference type="GO" id="GO:0016020">
    <property type="term" value="C:membrane"/>
    <property type="evidence" value="ECO:0007669"/>
    <property type="project" value="TreeGrafter"/>
</dbReference>
<feature type="domain" description="Protein kinase" evidence="6">
    <location>
        <begin position="17"/>
        <end position="276"/>
    </location>
</feature>
<dbReference type="PROSITE" id="PS00108">
    <property type="entry name" value="PROTEIN_KINASE_ST"/>
    <property type="match status" value="1"/>
</dbReference>
<dbReference type="GO" id="GO:0000407">
    <property type="term" value="C:phagophore assembly site"/>
    <property type="evidence" value="ECO:0007669"/>
    <property type="project" value="TreeGrafter"/>
</dbReference>
<evidence type="ECO:0000313" key="7">
    <source>
        <dbReference type="EMBL" id="CAD8166199.1"/>
    </source>
</evidence>
<feature type="binding site" evidence="5">
    <location>
        <position position="46"/>
    </location>
    <ligand>
        <name>ATP</name>
        <dbReference type="ChEBI" id="CHEBI:30616"/>
    </ligand>
</feature>
<keyword evidence="2 5" id="KW-0547">Nucleotide-binding</keyword>
<dbReference type="PROSITE" id="PS00107">
    <property type="entry name" value="PROTEIN_KINASE_ATP"/>
    <property type="match status" value="1"/>
</dbReference>
<evidence type="ECO:0000256" key="2">
    <source>
        <dbReference type="ARBA" id="ARBA00022741"/>
    </source>
</evidence>
<evidence type="ECO:0000256" key="1">
    <source>
        <dbReference type="ARBA" id="ARBA00022679"/>
    </source>
</evidence>
<dbReference type="InterPro" id="IPR017441">
    <property type="entry name" value="Protein_kinase_ATP_BS"/>
</dbReference>
<dbReference type="EMBL" id="CAJJDP010000048">
    <property type="protein sequence ID" value="CAD8166199.1"/>
    <property type="molecule type" value="Genomic_DNA"/>
</dbReference>
<keyword evidence="8" id="KW-1185">Reference proteome</keyword>
<dbReference type="GO" id="GO:0010506">
    <property type="term" value="P:regulation of autophagy"/>
    <property type="evidence" value="ECO:0007669"/>
    <property type="project" value="InterPro"/>
</dbReference>
<evidence type="ECO:0000256" key="4">
    <source>
        <dbReference type="ARBA" id="ARBA00022840"/>
    </source>
</evidence>
<evidence type="ECO:0000256" key="3">
    <source>
        <dbReference type="ARBA" id="ARBA00022777"/>
    </source>
</evidence>
<proteinExistence type="predicted"/>
<evidence type="ECO:0000259" key="6">
    <source>
        <dbReference type="PROSITE" id="PS50011"/>
    </source>
</evidence>
<sequence length="564" mass="65411">MNENKEVIRKQIGDYNFDMNDIIGEGYSSKVYKGIHMSTHQVVAIKVISLETYNSPIQKSLLSNEIKILLQIDNPNLLRVYEISQSANNTYIVSEYCEGASLEELLKQEPMKTEKVIDVLTQICKGLLGLHQKNIIHRDIKPANVLIKNGIFKLVDFGFALIENQYDSILKRYNVGTPLYMAPEIHLFNQYSEKSDVWALGIMLHEMLFKTAPKFKFNDQTLMQEIKENCQTLDIIDSKLIVRLLEGMLQLEPEDRLTIQQILQIISENQSSQSSVSKQASNLVKLSQKSVSTQVNSPLQSKGVRSPNEIRKKYIRQRLSDNKPLSFDDQTLANLVRVQAQKRGKEFEITQFTYEDEVPRQSTGVNLNQQPFRYSHQQSDSEINIELIEQISTDCSVQKSSKQKLLSQNRNQEVDLPVILKPTYEFCEFIEQIIQNFPKQDDDLILKMQFLLRKLLAIKAKVFYTFAPHKIKSQLDNWISQLHQYYQKIQCLVNLNLDKTFQLFFNSNLDDQGKLLTMYIISLANQMVKKSNEIKIVIEILEDNLQHQNDPFLFARKWVIQKSS</sequence>
<dbReference type="PANTHER" id="PTHR24348:SF22">
    <property type="entry name" value="NON-SPECIFIC SERINE_THREONINE PROTEIN KINASE"/>
    <property type="match status" value="1"/>
</dbReference>
<keyword evidence="1" id="KW-0808">Transferase</keyword>
<dbReference type="InterPro" id="IPR000719">
    <property type="entry name" value="Prot_kinase_dom"/>
</dbReference>
<protein>
    <recommendedName>
        <fullName evidence="6">Protein kinase domain-containing protein</fullName>
    </recommendedName>
</protein>
<dbReference type="GO" id="GO:0005524">
    <property type="term" value="F:ATP binding"/>
    <property type="evidence" value="ECO:0007669"/>
    <property type="project" value="UniProtKB-UniRule"/>
</dbReference>
<comment type="caution">
    <text evidence="7">The sequence shown here is derived from an EMBL/GenBank/DDBJ whole genome shotgun (WGS) entry which is preliminary data.</text>
</comment>
<keyword evidence="3" id="KW-0418">Kinase</keyword>
<organism evidence="7 8">
    <name type="scientific">Paramecium octaurelia</name>
    <dbReference type="NCBI Taxonomy" id="43137"/>
    <lineage>
        <taxon>Eukaryota</taxon>
        <taxon>Sar</taxon>
        <taxon>Alveolata</taxon>
        <taxon>Ciliophora</taxon>
        <taxon>Intramacronucleata</taxon>
        <taxon>Oligohymenophorea</taxon>
        <taxon>Peniculida</taxon>
        <taxon>Parameciidae</taxon>
        <taxon>Paramecium</taxon>
    </lineage>
</organism>
<dbReference type="PROSITE" id="PS50011">
    <property type="entry name" value="PROTEIN_KINASE_DOM"/>
    <property type="match status" value="1"/>
</dbReference>
<reference evidence="7" key="1">
    <citation type="submission" date="2021-01" db="EMBL/GenBank/DDBJ databases">
        <authorList>
            <consortium name="Genoscope - CEA"/>
            <person name="William W."/>
        </authorList>
    </citation>
    <scope>NUCLEOTIDE SEQUENCE</scope>
</reference>
<dbReference type="Proteomes" id="UP000683925">
    <property type="component" value="Unassembled WGS sequence"/>
</dbReference>
<dbReference type="OrthoDB" id="4062651at2759"/>
<dbReference type="InterPro" id="IPR045269">
    <property type="entry name" value="Atg1-like"/>
</dbReference>
<dbReference type="GO" id="GO:0005829">
    <property type="term" value="C:cytosol"/>
    <property type="evidence" value="ECO:0007669"/>
    <property type="project" value="TreeGrafter"/>
</dbReference>
<evidence type="ECO:0000313" key="8">
    <source>
        <dbReference type="Proteomes" id="UP000683925"/>
    </source>
</evidence>